<dbReference type="EMBL" id="MVBO01000088">
    <property type="protein sequence ID" value="OZJ03373.1"/>
    <property type="molecule type" value="Genomic_DNA"/>
</dbReference>
<dbReference type="PANTHER" id="PTHR24123:SF33">
    <property type="entry name" value="PROTEIN HOS4"/>
    <property type="match status" value="1"/>
</dbReference>
<dbReference type="SUPFAM" id="SSF48403">
    <property type="entry name" value="Ankyrin repeat"/>
    <property type="match status" value="1"/>
</dbReference>
<feature type="repeat" description="ANK" evidence="3">
    <location>
        <begin position="229"/>
        <end position="261"/>
    </location>
</feature>
<evidence type="ECO:0000313" key="6">
    <source>
        <dbReference type="EMBL" id="OZJ03373.1"/>
    </source>
</evidence>
<evidence type="ECO:0000256" key="5">
    <source>
        <dbReference type="SAM" id="MobiDB-lite"/>
    </source>
</evidence>
<dbReference type="InterPro" id="IPR036770">
    <property type="entry name" value="Ankyrin_rpt-contain_sf"/>
</dbReference>
<keyword evidence="1" id="KW-0677">Repeat</keyword>
<dbReference type="InterPro" id="IPR002110">
    <property type="entry name" value="Ankyrin_rpt"/>
</dbReference>
<dbReference type="Pfam" id="PF12796">
    <property type="entry name" value="Ank_2"/>
    <property type="match status" value="2"/>
</dbReference>
<dbReference type="PROSITE" id="PS50088">
    <property type="entry name" value="ANK_REPEAT"/>
    <property type="match status" value="4"/>
</dbReference>
<evidence type="ECO:0000313" key="7">
    <source>
        <dbReference type="Proteomes" id="UP000242875"/>
    </source>
</evidence>
<feature type="compositionally biased region" description="Polar residues" evidence="5">
    <location>
        <begin position="9"/>
        <end position="21"/>
    </location>
</feature>
<dbReference type="PANTHER" id="PTHR24123">
    <property type="entry name" value="ANKYRIN REPEAT-CONTAINING"/>
    <property type="match status" value="1"/>
</dbReference>
<evidence type="ECO:0000256" key="1">
    <source>
        <dbReference type="ARBA" id="ARBA00022737"/>
    </source>
</evidence>
<evidence type="ECO:0000256" key="4">
    <source>
        <dbReference type="SAM" id="Coils"/>
    </source>
</evidence>
<dbReference type="PROSITE" id="PS50297">
    <property type="entry name" value="ANK_REP_REGION"/>
    <property type="match status" value="3"/>
</dbReference>
<evidence type="ECO:0000256" key="3">
    <source>
        <dbReference type="PROSITE-ProRule" id="PRU00023"/>
    </source>
</evidence>
<name>A0A261XYD0_9FUNG</name>
<organism evidence="6 7">
    <name type="scientific">Bifiguratus adelaidae</name>
    <dbReference type="NCBI Taxonomy" id="1938954"/>
    <lineage>
        <taxon>Eukaryota</taxon>
        <taxon>Fungi</taxon>
        <taxon>Fungi incertae sedis</taxon>
        <taxon>Mucoromycota</taxon>
        <taxon>Mucoromycotina</taxon>
        <taxon>Endogonomycetes</taxon>
        <taxon>Endogonales</taxon>
        <taxon>Endogonales incertae sedis</taxon>
        <taxon>Bifiguratus</taxon>
    </lineage>
</organism>
<feature type="repeat" description="ANK" evidence="3">
    <location>
        <begin position="338"/>
        <end position="371"/>
    </location>
</feature>
<feature type="repeat" description="ANK" evidence="3">
    <location>
        <begin position="267"/>
        <end position="294"/>
    </location>
</feature>
<proteinExistence type="predicted"/>
<dbReference type="OrthoDB" id="426293at2759"/>
<comment type="caution">
    <text evidence="6">The sequence shown here is derived from an EMBL/GenBank/DDBJ whole genome shotgun (WGS) entry which is preliminary data.</text>
</comment>
<feature type="region of interest" description="Disordered" evidence="5">
    <location>
        <begin position="83"/>
        <end position="130"/>
    </location>
</feature>
<evidence type="ECO:0000256" key="2">
    <source>
        <dbReference type="ARBA" id="ARBA00023043"/>
    </source>
</evidence>
<dbReference type="SMART" id="SM00248">
    <property type="entry name" value="ANK"/>
    <property type="match status" value="5"/>
</dbReference>
<feature type="repeat" description="ANK" evidence="3">
    <location>
        <begin position="372"/>
        <end position="405"/>
    </location>
</feature>
<dbReference type="Proteomes" id="UP000242875">
    <property type="component" value="Unassembled WGS sequence"/>
</dbReference>
<feature type="region of interest" description="Disordered" evidence="5">
    <location>
        <begin position="1"/>
        <end position="21"/>
    </location>
</feature>
<feature type="compositionally biased region" description="Pro residues" evidence="5">
    <location>
        <begin position="116"/>
        <end position="125"/>
    </location>
</feature>
<reference evidence="6 7" key="1">
    <citation type="journal article" date="2017" name="Mycologia">
        <title>Bifiguratus adelaidae, gen. et sp. nov., a new member of Mucoromycotina in endophytic and soil-dwelling habitats.</title>
        <authorList>
            <person name="Torres-Cruz T.J."/>
            <person name="Billingsley Tobias T.L."/>
            <person name="Almatruk M."/>
            <person name="Hesse C."/>
            <person name="Kuske C.R."/>
            <person name="Desiro A."/>
            <person name="Benucci G.M."/>
            <person name="Bonito G."/>
            <person name="Stajich J.E."/>
            <person name="Dunlap C."/>
            <person name="Arnold A.E."/>
            <person name="Porras-Alfaro A."/>
        </authorList>
    </citation>
    <scope>NUCLEOTIDE SEQUENCE [LARGE SCALE GENOMIC DNA]</scope>
    <source>
        <strain evidence="6 7">AZ0501</strain>
    </source>
</reference>
<sequence length="466" mass="51204">MAVGDDVDGTSNGSITPTASRLFSEDQDVTHLLASVKDPSVRSDLAQAFQQLALSNTELANELKELNGRYQKAVREIRWFTKRHHKQQQLEGKKDAETMTEQSRTSSHRRPHSPVVLPPAPPSPPFSTASAISTATHTTTTTGSGHSDRSEERLIPVVHTTIKLTPELFNTRRVQPLEFGGSEGFWDAMDRGKVDDLTMEKILSNYFRRGGNPNAARQHASTTRQLVCHGTGMLHAAILRRHTKAIKLILVAGANPNALTLCHRQEDICTPLYLAARDDLMDVLLLLLDHGADLGRSIGWGNQAKTVLIAAVEFDHVNMARYLLDACGGALVDQADSLGVTALHLACFRGNLEMVYVLIGEYQANTHVSDKNGETPLHYAARKGFVPILDSLINDYGVDPNIVVTPKTGTPLDSAKNAPLPQKKAMEYLTSVGGMTWKMISKQRKEMEKEKKMQAVMASTLKKNFG</sequence>
<keyword evidence="4" id="KW-0175">Coiled coil</keyword>
<protein>
    <submittedName>
        <fullName evidence="6">Uncharacterized protein</fullName>
    </submittedName>
</protein>
<dbReference type="InterPro" id="IPR051165">
    <property type="entry name" value="Multifunctional_ANK_Repeat"/>
</dbReference>
<feature type="coiled-coil region" evidence="4">
    <location>
        <begin position="49"/>
        <end position="76"/>
    </location>
</feature>
<dbReference type="Gene3D" id="1.25.40.20">
    <property type="entry name" value="Ankyrin repeat-containing domain"/>
    <property type="match status" value="1"/>
</dbReference>
<keyword evidence="2 3" id="KW-0040">ANK repeat</keyword>
<accession>A0A261XYD0</accession>
<dbReference type="AlphaFoldDB" id="A0A261XYD0"/>
<gene>
    <name evidence="6" type="ORF">BZG36_04490</name>
</gene>
<keyword evidence="7" id="KW-1185">Reference proteome</keyword>